<dbReference type="Pfam" id="PF02665">
    <property type="entry name" value="Nitrate_red_gam"/>
    <property type="match status" value="1"/>
</dbReference>
<evidence type="ECO:0000256" key="2">
    <source>
        <dbReference type="ARBA" id="ARBA00022475"/>
    </source>
</evidence>
<keyword evidence="13" id="KW-1185">Reference proteome</keyword>
<keyword evidence="6" id="KW-0560">Oxidoreductase</keyword>
<feature type="transmembrane region" description="Helical" evidence="10">
    <location>
        <begin position="84"/>
        <end position="103"/>
    </location>
</feature>
<evidence type="ECO:0000256" key="8">
    <source>
        <dbReference type="ARBA" id="ARBA00023014"/>
    </source>
</evidence>
<dbReference type="InterPro" id="IPR017900">
    <property type="entry name" value="4Fe4S_Fe_S_CS"/>
</dbReference>
<dbReference type="InParanoid" id="A0A0D2J9H5"/>
<evidence type="ECO:0000256" key="5">
    <source>
        <dbReference type="ARBA" id="ARBA00022989"/>
    </source>
</evidence>
<evidence type="ECO:0000256" key="3">
    <source>
        <dbReference type="ARBA" id="ARBA00022692"/>
    </source>
</evidence>
<gene>
    <name evidence="12" type="ORF">X474_06525</name>
</gene>
<evidence type="ECO:0000256" key="9">
    <source>
        <dbReference type="ARBA" id="ARBA00023136"/>
    </source>
</evidence>
<feature type="transmembrane region" description="Helical" evidence="10">
    <location>
        <begin position="157"/>
        <end position="175"/>
    </location>
</feature>
<accession>A0A0D2J9H5</accession>
<dbReference type="Gene3D" id="1.20.950.20">
    <property type="entry name" value="Transmembrane di-heme cytochromes, Chain C"/>
    <property type="match status" value="2"/>
</dbReference>
<dbReference type="RefSeq" id="WP_052514907.1">
    <property type="nucleotide sequence ID" value="NZ_AZAC01000008.1"/>
</dbReference>
<evidence type="ECO:0000256" key="4">
    <source>
        <dbReference type="ARBA" id="ARBA00022723"/>
    </source>
</evidence>
<keyword evidence="7" id="KW-0408">Iron</keyword>
<dbReference type="Pfam" id="PF13183">
    <property type="entry name" value="Fer4_8"/>
    <property type="match status" value="2"/>
</dbReference>
<dbReference type="PANTHER" id="PTHR43255">
    <property type="entry name" value="IRON-SULFUR-BINDING OXIDOREDUCTASE FADF-RELATED-RELATED"/>
    <property type="match status" value="1"/>
</dbReference>
<dbReference type="AlphaFoldDB" id="A0A0D2J9H5"/>
<dbReference type="GO" id="GO:0016491">
    <property type="term" value="F:oxidoreductase activity"/>
    <property type="evidence" value="ECO:0007669"/>
    <property type="project" value="UniProtKB-KW"/>
</dbReference>
<evidence type="ECO:0000256" key="6">
    <source>
        <dbReference type="ARBA" id="ARBA00023002"/>
    </source>
</evidence>
<evidence type="ECO:0000256" key="7">
    <source>
        <dbReference type="ARBA" id="ARBA00023004"/>
    </source>
</evidence>
<dbReference type="GO" id="GO:0051536">
    <property type="term" value="F:iron-sulfur cluster binding"/>
    <property type="evidence" value="ECO:0007669"/>
    <property type="project" value="UniProtKB-KW"/>
</dbReference>
<proteinExistence type="predicted"/>
<evidence type="ECO:0000259" key="11">
    <source>
        <dbReference type="PROSITE" id="PS51379"/>
    </source>
</evidence>
<dbReference type="EMBL" id="AZAC01000008">
    <property type="protein sequence ID" value="KIX14794.1"/>
    <property type="molecule type" value="Genomic_DNA"/>
</dbReference>
<evidence type="ECO:0000313" key="12">
    <source>
        <dbReference type="EMBL" id="KIX14794.1"/>
    </source>
</evidence>
<keyword evidence="3 10" id="KW-0812">Transmembrane</keyword>
<feature type="transmembrane region" description="Helical" evidence="10">
    <location>
        <begin position="7"/>
        <end position="25"/>
    </location>
</feature>
<dbReference type="SUPFAM" id="SSF103501">
    <property type="entry name" value="Respiratory nitrate reductase 1 gamma chain"/>
    <property type="match status" value="2"/>
</dbReference>
<dbReference type="GO" id="GO:0046872">
    <property type="term" value="F:metal ion binding"/>
    <property type="evidence" value="ECO:0007669"/>
    <property type="project" value="UniProtKB-KW"/>
</dbReference>
<feature type="transmembrane region" description="Helical" evidence="10">
    <location>
        <begin position="123"/>
        <end position="145"/>
    </location>
</feature>
<dbReference type="InterPro" id="IPR009051">
    <property type="entry name" value="Helical_ferredxn"/>
</dbReference>
<dbReference type="Gene3D" id="1.10.1060.10">
    <property type="entry name" value="Alpha-helical ferredoxin"/>
    <property type="match status" value="2"/>
</dbReference>
<feature type="domain" description="4Fe-4S ferredoxin-type" evidence="11">
    <location>
        <begin position="325"/>
        <end position="356"/>
    </location>
</feature>
<dbReference type="OrthoDB" id="5410318at2"/>
<sequence length="562" mass="62184">MFLTIGVYASLAIFCAGILYKLYVWTSRRVGAGFSDLTVSQRVSALFKSIFSSIFSKDILTLANAFFWDVLLLRRVFKADFKRWFAHMCIFVGFMALLIMHALDKEVFVLFDPYNESTLNPYMFLRNFFGVMVIVGVCVAVWRRLTSPLMRKTGNTMDAYTIIILAVIMVSGFALEAVKIPSEAVFDRMVDENIGGYDSEEEALPLKAVWAKDYGVVFKNFEMPDDPDVLAEGYDVHTDSCVDCHAKPQSAFLSYGLAKMIDPIAVGLNDVRADEILLYLHLLACFIGLAYLPFSKFFHVLTAPLGMLSGAVVKKSQPAPAVLANHRAMELDACTHCAVCSEHCSVASALTRFDNNTILPSEKLASAKGMLNGSGITDNTLALLRQGSDICTGCYRCTELCPSGINLQDLWAAFKEELAEKGYPDTYIQATQTMTEKDAADEGKAAMEVVSQKAGNPASGYNLPEARYCFECQTCTNSCPVVRMYDDPKGVLGMLPHQIIHTLKLSSALGLELQEMAVSTRMVWDCTTCYNCQEHCPQGVPIADILYEIRNQAFAELNKKTA</sequence>
<keyword evidence="4" id="KW-0479">Metal-binding</keyword>
<dbReference type="GO" id="GO:0005886">
    <property type="term" value="C:plasma membrane"/>
    <property type="evidence" value="ECO:0007669"/>
    <property type="project" value="UniProtKB-SubCell"/>
</dbReference>
<dbReference type="PANTHER" id="PTHR43255:SF2">
    <property type="entry name" value="HETERODISULFIDE REDUCTASE RELATED PROTEIN"/>
    <property type="match status" value="1"/>
</dbReference>
<evidence type="ECO:0000256" key="1">
    <source>
        <dbReference type="ARBA" id="ARBA00004651"/>
    </source>
</evidence>
<dbReference type="InterPro" id="IPR036197">
    <property type="entry name" value="NarG-like_sf"/>
</dbReference>
<dbReference type="STRING" id="1429043.X474_06525"/>
<evidence type="ECO:0000313" key="13">
    <source>
        <dbReference type="Proteomes" id="UP000032233"/>
    </source>
</evidence>
<feature type="domain" description="4Fe-4S ferredoxin-type" evidence="11">
    <location>
        <begin position="382"/>
        <end position="410"/>
    </location>
</feature>
<name>A0A0D2J9H5_9BACT</name>
<dbReference type="Proteomes" id="UP000032233">
    <property type="component" value="Unassembled WGS sequence"/>
</dbReference>
<dbReference type="InterPro" id="IPR051460">
    <property type="entry name" value="HdrC_iron-sulfur_subunit"/>
</dbReference>
<evidence type="ECO:0000256" key="10">
    <source>
        <dbReference type="SAM" id="Phobius"/>
    </source>
</evidence>
<keyword evidence="2" id="KW-1003">Cell membrane</keyword>
<dbReference type="PROSITE" id="PS00198">
    <property type="entry name" value="4FE4S_FER_1"/>
    <property type="match status" value="2"/>
</dbReference>
<dbReference type="SUPFAM" id="SSF46548">
    <property type="entry name" value="alpha-helical ferredoxin"/>
    <property type="match status" value="2"/>
</dbReference>
<keyword evidence="9 10" id="KW-0472">Membrane</keyword>
<dbReference type="PROSITE" id="PS51379">
    <property type="entry name" value="4FE4S_FER_2"/>
    <property type="match status" value="2"/>
</dbReference>
<keyword evidence="5 10" id="KW-1133">Transmembrane helix</keyword>
<reference evidence="12 13" key="1">
    <citation type="submission" date="2013-11" db="EMBL/GenBank/DDBJ databases">
        <title>Metagenomic analysis of a methanogenic consortium involved in long chain n-alkane degradation.</title>
        <authorList>
            <person name="Davidova I.A."/>
            <person name="Callaghan A.V."/>
            <person name="Wawrik B."/>
            <person name="Pruitt S."/>
            <person name="Marks C."/>
            <person name="Duncan K.E."/>
            <person name="Suflita J.M."/>
        </authorList>
    </citation>
    <scope>NUCLEOTIDE SEQUENCE [LARGE SCALE GENOMIC DNA]</scope>
    <source>
        <strain evidence="12 13">SPR</strain>
    </source>
</reference>
<keyword evidence="8" id="KW-0411">Iron-sulfur</keyword>
<dbReference type="InterPro" id="IPR023234">
    <property type="entry name" value="NarG-like_domain"/>
</dbReference>
<protein>
    <recommendedName>
        <fullName evidence="11">4Fe-4S ferredoxin-type domain-containing protein</fullName>
    </recommendedName>
</protein>
<comment type="caution">
    <text evidence="12">The sequence shown here is derived from an EMBL/GenBank/DDBJ whole genome shotgun (WGS) entry which is preliminary data.</text>
</comment>
<comment type="subcellular location">
    <subcellularLocation>
        <location evidence="1">Cell membrane</location>
        <topology evidence="1">Multi-pass membrane protein</topology>
    </subcellularLocation>
</comment>
<organism evidence="12 13">
    <name type="scientific">Dethiosulfatarculus sandiegensis</name>
    <dbReference type="NCBI Taxonomy" id="1429043"/>
    <lineage>
        <taxon>Bacteria</taxon>
        <taxon>Pseudomonadati</taxon>
        <taxon>Thermodesulfobacteriota</taxon>
        <taxon>Desulfarculia</taxon>
        <taxon>Desulfarculales</taxon>
        <taxon>Desulfarculaceae</taxon>
        <taxon>Dethiosulfatarculus</taxon>
    </lineage>
</organism>
<dbReference type="InterPro" id="IPR017896">
    <property type="entry name" value="4Fe4S_Fe-S-bd"/>
</dbReference>